<comment type="caution">
    <text evidence="2">The sequence shown here is derived from an EMBL/GenBank/DDBJ whole genome shotgun (WGS) entry which is preliminary data.</text>
</comment>
<keyword evidence="3" id="KW-1185">Reference proteome</keyword>
<evidence type="ECO:0000313" key="2">
    <source>
        <dbReference type="EMBL" id="KAK7051112.1"/>
    </source>
</evidence>
<feature type="region of interest" description="Disordered" evidence="1">
    <location>
        <begin position="1"/>
        <end position="88"/>
    </location>
</feature>
<accession>A0AAW0DIG6</accession>
<gene>
    <name evidence="2" type="ORF">VNI00_005224</name>
</gene>
<feature type="compositionally biased region" description="Polar residues" evidence="1">
    <location>
        <begin position="18"/>
        <end position="27"/>
    </location>
</feature>
<organism evidence="2 3">
    <name type="scientific">Paramarasmius palmivorus</name>
    <dbReference type="NCBI Taxonomy" id="297713"/>
    <lineage>
        <taxon>Eukaryota</taxon>
        <taxon>Fungi</taxon>
        <taxon>Dikarya</taxon>
        <taxon>Basidiomycota</taxon>
        <taxon>Agaricomycotina</taxon>
        <taxon>Agaricomycetes</taxon>
        <taxon>Agaricomycetidae</taxon>
        <taxon>Agaricales</taxon>
        <taxon>Marasmiineae</taxon>
        <taxon>Marasmiaceae</taxon>
        <taxon>Paramarasmius</taxon>
    </lineage>
</organism>
<dbReference type="EMBL" id="JAYKXP010000014">
    <property type="protein sequence ID" value="KAK7051112.1"/>
    <property type="molecule type" value="Genomic_DNA"/>
</dbReference>
<name>A0AAW0DIG6_9AGAR</name>
<feature type="compositionally biased region" description="Low complexity" evidence="1">
    <location>
        <begin position="52"/>
        <end position="71"/>
    </location>
</feature>
<evidence type="ECO:0000313" key="3">
    <source>
        <dbReference type="Proteomes" id="UP001383192"/>
    </source>
</evidence>
<proteinExistence type="predicted"/>
<evidence type="ECO:0000256" key="1">
    <source>
        <dbReference type="SAM" id="MobiDB-lite"/>
    </source>
</evidence>
<protein>
    <submittedName>
        <fullName evidence="2">Uncharacterized protein</fullName>
    </submittedName>
</protein>
<reference evidence="2 3" key="1">
    <citation type="submission" date="2024-01" db="EMBL/GenBank/DDBJ databases">
        <title>A draft genome for a cacao thread blight-causing isolate of Paramarasmius palmivorus.</title>
        <authorList>
            <person name="Baruah I.K."/>
            <person name="Bukari Y."/>
            <person name="Amoako-Attah I."/>
            <person name="Meinhardt L.W."/>
            <person name="Bailey B.A."/>
            <person name="Cohen S.P."/>
        </authorList>
    </citation>
    <scope>NUCLEOTIDE SEQUENCE [LARGE SCALE GENOMIC DNA]</scope>
    <source>
        <strain evidence="2 3">GH-12</strain>
    </source>
</reference>
<sequence length="164" mass="17503">MPSSSGNVKRYRVADTAAVTSSRSTGRQVKGAVVDLAAGSRKLVDGSGSGGPSVSAGKSSSSGPSVFSDAVRIPDEDTDGSGSDEGADLTHTASAVVPLLESDRIHPDLETLYQSMEWINGCVLPDSLFYVSLLDVQLEEVEVRWLREQRVCFRWLCGRLLRAS</sequence>
<dbReference type="Proteomes" id="UP001383192">
    <property type="component" value="Unassembled WGS sequence"/>
</dbReference>
<dbReference type="AlphaFoldDB" id="A0AAW0DIG6"/>